<keyword evidence="5" id="KW-0406">Ion transport</keyword>
<comment type="caution">
    <text evidence="11">The sequence shown here is derived from an EMBL/GenBank/DDBJ whole genome shotgun (WGS) entry which is preliminary data.</text>
</comment>
<evidence type="ECO:0000313" key="12">
    <source>
        <dbReference type="Proteomes" id="UP000525329"/>
    </source>
</evidence>
<evidence type="ECO:0000256" key="6">
    <source>
        <dbReference type="ARBA" id="ARBA00023136"/>
    </source>
</evidence>
<evidence type="ECO:0000256" key="1">
    <source>
        <dbReference type="ARBA" id="ARBA00004141"/>
    </source>
</evidence>
<dbReference type="CDD" id="cd01034">
    <property type="entry name" value="EriC_like"/>
    <property type="match status" value="1"/>
</dbReference>
<dbReference type="InterPro" id="IPR050368">
    <property type="entry name" value="ClC-type_chloride_channel"/>
</dbReference>
<keyword evidence="9" id="KW-0407">Ion channel</keyword>
<feature type="transmembrane region" description="Helical" evidence="10">
    <location>
        <begin position="15"/>
        <end position="34"/>
    </location>
</feature>
<evidence type="ECO:0000256" key="4">
    <source>
        <dbReference type="ARBA" id="ARBA00022989"/>
    </source>
</evidence>
<keyword evidence="3 10" id="KW-0812">Transmembrane</keyword>
<evidence type="ECO:0000256" key="8">
    <source>
        <dbReference type="ARBA" id="ARBA00023214"/>
    </source>
</evidence>
<gene>
    <name evidence="11" type="ORF">H0A74_00180</name>
</gene>
<comment type="subcellular location">
    <subcellularLocation>
        <location evidence="1">Membrane</location>
        <topology evidence="1">Multi-pass membrane protein</topology>
    </subcellularLocation>
</comment>
<evidence type="ECO:0000256" key="10">
    <source>
        <dbReference type="SAM" id="Phobius"/>
    </source>
</evidence>
<feature type="transmembrane region" description="Helical" evidence="10">
    <location>
        <begin position="312"/>
        <end position="332"/>
    </location>
</feature>
<evidence type="ECO:0000256" key="5">
    <source>
        <dbReference type="ARBA" id="ARBA00023065"/>
    </source>
</evidence>
<feature type="transmembrane region" description="Helical" evidence="10">
    <location>
        <begin position="150"/>
        <end position="178"/>
    </location>
</feature>
<feature type="transmembrane region" description="Helical" evidence="10">
    <location>
        <begin position="353"/>
        <end position="378"/>
    </location>
</feature>
<organism evidence="11 12">
    <name type="scientific">Candidatus Vesicomyosocius endoextente</name>
    <dbReference type="NCBI Taxonomy" id="2738853"/>
    <lineage>
        <taxon>Bacteria</taxon>
        <taxon>Pseudomonadati</taxon>
        <taxon>Pseudomonadota</taxon>
        <taxon>Gammaproteobacteria</taxon>
        <taxon>Candidatus Pseudothioglobaceae</taxon>
        <taxon>Candidatus Vesicomyidisocius</taxon>
    </lineage>
</organism>
<accession>A0A853GBR9</accession>
<evidence type="ECO:0000256" key="9">
    <source>
        <dbReference type="ARBA" id="ARBA00023303"/>
    </source>
</evidence>
<keyword evidence="2" id="KW-0813">Transport</keyword>
<dbReference type="Gene3D" id="1.10.3080.10">
    <property type="entry name" value="Clc chloride channel"/>
    <property type="match status" value="1"/>
</dbReference>
<feature type="transmembrane region" description="Helical" evidence="10">
    <location>
        <begin position="54"/>
        <end position="74"/>
    </location>
</feature>
<sequence>MIRYLSHQLPSKLKIYIFLALSSIITVIVIDFFLTYSEHAQNVFKHLISSKPYLSFIITPVVFVLVIYIAKYFCHYVQGSGIPQLIIANDSHNKSIRKKLLSFRVATGKIILIFAGMLGGAPIGIEGPSIHIGGSIFFGFNKFIKFKRKLLIHSLIAIGGSVGLIIAFNAPIAGFMFSFEEIGRKLKKQALILIAIVSGGVYLLAIIYRGNDIYLSDMSANSIDLILIWQLLPLVILSGILGGLFSKITLYLIKIFTAYTKIKVIMIALILGLIIALFNYLSKGQIAGSGREEVLLILAGYKFGNDFIVMKYLSTLSSLASTIPGGLFMPSISIGASIGSEISNYYSQINPQIIIIMSMIAYLTAVIRTPLTCVFVILEMTNTLNLLIPALIIAFIANWISKQISTTPIYEALANSYLKLTQKTKTV</sequence>
<reference evidence="11 12" key="1">
    <citation type="submission" date="2020-05" db="EMBL/GenBank/DDBJ databases">
        <title>Horizontal transmission and recombination maintain forever young bacterial symbiont genomes.</title>
        <authorList>
            <person name="Russell S.L."/>
            <person name="Pepper-Tunick E."/>
            <person name="Svedberg J."/>
            <person name="Byrne A."/>
            <person name="Ruelas Castillo J."/>
            <person name="Vollmers C."/>
            <person name="Beinart R.A."/>
            <person name="Corbett-Detig R."/>
        </authorList>
    </citation>
    <scope>NUCLEOTIDE SEQUENCE [LARGE SCALE GENOMIC DNA]</scope>
    <source>
        <strain evidence="11">Monterey_2004</strain>
    </source>
</reference>
<evidence type="ECO:0000256" key="7">
    <source>
        <dbReference type="ARBA" id="ARBA00023173"/>
    </source>
</evidence>
<keyword evidence="8" id="KW-0868">Chloride</keyword>
<evidence type="ECO:0000256" key="2">
    <source>
        <dbReference type="ARBA" id="ARBA00022448"/>
    </source>
</evidence>
<feature type="transmembrane region" description="Helical" evidence="10">
    <location>
        <begin position="190"/>
        <end position="208"/>
    </location>
</feature>
<protein>
    <submittedName>
        <fullName evidence="11">Chloride channel protein</fullName>
    </submittedName>
</protein>
<dbReference type="EMBL" id="JACCHU010000001">
    <property type="protein sequence ID" value="NYT52001.1"/>
    <property type="molecule type" value="Genomic_DNA"/>
</dbReference>
<feature type="transmembrane region" description="Helical" evidence="10">
    <location>
        <begin position="101"/>
        <end position="125"/>
    </location>
</feature>
<evidence type="ECO:0000313" key="11">
    <source>
        <dbReference type="EMBL" id="NYT52001.1"/>
    </source>
</evidence>
<dbReference type="AlphaFoldDB" id="A0A853GBR9"/>
<dbReference type="PRINTS" id="PR00762">
    <property type="entry name" value="CLCHANNEL"/>
</dbReference>
<feature type="transmembrane region" description="Helical" evidence="10">
    <location>
        <begin position="384"/>
        <end position="401"/>
    </location>
</feature>
<dbReference type="InterPro" id="IPR001807">
    <property type="entry name" value="ClC"/>
</dbReference>
<keyword evidence="4 10" id="KW-1133">Transmembrane helix</keyword>
<dbReference type="GO" id="GO:0034707">
    <property type="term" value="C:chloride channel complex"/>
    <property type="evidence" value="ECO:0007669"/>
    <property type="project" value="UniProtKB-KW"/>
</dbReference>
<keyword evidence="6 10" id="KW-0472">Membrane</keyword>
<dbReference type="PANTHER" id="PTHR43427:SF6">
    <property type="entry name" value="CHLORIDE CHANNEL PROTEIN CLC-E"/>
    <property type="match status" value="1"/>
</dbReference>
<evidence type="ECO:0000256" key="3">
    <source>
        <dbReference type="ARBA" id="ARBA00022692"/>
    </source>
</evidence>
<dbReference type="PANTHER" id="PTHR43427">
    <property type="entry name" value="CHLORIDE CHANNEL PROTEIN CLC-E"/>
    <property type="match status" value="1"/>
</dbReference>
<dbReference type="Pfam" id="PF00654">
    <property type="entry name" value="Voltage_CLC"/>
    <property type="match status" value="1"/>
</dbReference>
<proteinExistence type="predicted"/>
<dbReference type="Proteomes" id="UP000525329">
    <property type="component" value="Unassembled WGS sequence"/>
</dbReference>
<dbReference type="InterPro" id="IPR014743">
    <property type="entry name" value="Cl-channel_core"/>
</dbReference>
<name>A0A853GBR9_9GAMM</name>
<dbReference type="GO" id="GO:0005254">
    <property type="term" value="F:chloride channel activity"/>
    <property type="evidence" value="ECO:0007669"/>
    <property type="project" value="UniProtKB-KW"/>
</dbReference>
<keyword evidence="7" id="KW-0869">Chloride channel</keyword>
<feature type="transmembrane region" description="Helical" evidence="10">
    <location>
        <begin position="228"/>
        <end position="252"/>
    </location>
</feature>
<dbReference type="SUPFAM" id="SSF81340">
    <property type="entry name" value="Clc chloride channel"/>
    <property type="match status" value="1"/>
</dbReference>
<feature type="transmembrane region" description="Helical" evidence="10">
    <location>
        <begin position="264"/>
        <end position="281"/>
    </location>
</feature>